<dbReference type="GO" id="GO:0006813">
    <property type="term" value="P:potassium ion transport"/>
    <property type="evidence" value="ECO:0007669"/>
    <property type="project" value="InterPro"/>
</dbReference>
<keyword evidence="3" id="KW-1185">Reference proteome</keyword>
<reference evidence="2 3" key="1">
    <citation type="submission" date="2013-09" db="EMBL/GenBank/DDBJ databases">
        <title>Biodegradation of hydrocarbons in the deep terrestrial subsurface : characterization of a microbial consortium composed of two Desulfotomaculum species originating from a deep geological formation.</title>
        <authorList>
            <person name="Aullo T."/>
            <person name="Berlendis S."/>
            <person name="Lascourreges J.-F."/>
            <person name="Dessort D."/>
            <person name="Saint-Laurent S."/>
            <person name="Schraauwers B."/>
            <person name="Mas J."/>
            <person name="Magot M."/>
            <person name="Ranchou-Peyruse A."/>
        </authorList>
    </citation>
    <scope>NUCLEOTIDE SEQUENCE [LARGE SCALE GENOMIC DNA]</scope>
    <source>
        <strain evidence="2 3">Bs107</strain>
    </source>
</reference>
<feature type="domain" description="RCK C-terminal" evidence="1">
    <location>
        <begin position="1"/>
        <end position="40"/>
    </location>
</feature>
<dbReference type="GO" id="GO:0008324">
    <property type="term" value="F:monoatomic cation transmembrane transporter activity"/>
    <property type="evidence" value="ECO:0007669"/>
    <property type="project" value="InterPro"/>
</dbReference>
<accession>A0A2C6MC99</accession>
<dbReference type="Pfam" id="PF02080">
    <property type="entry name" value="TrkA_C"/>
    <property type="match status" value="1"/>
</dbReference>
<dbReference type="InterPro" id="IPR006037">
    <property type="entry name" value="RCK_C"/>
</dbReference>
<proteinExistence type="predicted"/>
<sequence>MVINRGDHAVTSPGPDDILLPGDELIVFGPSDKLSELEKA</sequence>
<evidence type="ECO:0000313" key="3">
    <source>
        <dbReference type="Proteomes" id="UP000222564"/>
    </source>
</evidence>
<dbReference type="PROSITE" id="PS51202">
    <property type="entry name" value="RCK_C"/>
    <property type="match status" value="1"/>
</dbReference>
<dbReference type="RefSeq" id="WP_238472948.1">
    <property type="nucleotide sequence ID" value="NZ_AWQQ01000042.1"/>
</dbReference>
<dbReference type="InterPro" id="IPR036721">
    <property type="entry name" value="RCK_C_sf"/>
</dbReference>
<dbReference type="SUPFAM" id="SSF116726">
    <property type="entry name" value="TrkA C-terminal domain-like"/>
    <property type="match status" value="1"/>
</dbReference>
<dbReference type="EMBL" id="AWQQ01000042">
    <property type="protein sequence ID" value="PHJ38849.1"/>
    <property type="molecule type" value="Genomic_DNA"/>
</dbReference>
<dbReference type="Gene3D" id="3.30.70.1450">
    <property type="entry name" value="Regulator of K+ conductance, C-terminal domain"/>
    <property type="match status" value="1"/>
</dbReference>
<name>A0A2C6MC99_9FIRM</name>
<protein>
    <recommendedName>
        <fullName evidence="1">RCK C-terminal domain-containing protein</fullName>
    </recommendedName>
</protein>
<evidence type="ECO:0000259" key="1">
    <source>
        <dbReference type="PROSITE" id="PS51202"/>
    </source>
</evidence>
<gene>
    <name evidence="2" type="ORF">P378_06925</name>
</gene>
<dbReference type="Proteomes" id="UP000222564">
    <property type="component" value="Unassembled WGS sequence"/>
</dbReference>
<comment type="caution">
    <text evidence="2">The sequence shown here is derived from an EMBL/GenBank/DDBJ whole genome shotgun (WGS) entry which is preliminary data.</text>
</comment>
<organism evidence="2 3">
    <name type="scientific">Desulforamulus profundi</name>
    <dbReference type="NCBI Taxonomy" id="1383067"/>
    <lineage>
        <taxon>Bacteria</taxon>
        <taxon>Bacillati</taxon>
        <taxon>Bacillota</taxon>
        <taxon>Clostridia</taxon>
        <taxon>Eubacteriales</taxon>
        <taxon>Peptococcaceae</taxon>
        <taxon>Desulforamulus</taxon>
    </lineage>
</organism>
<evidence type="ECO:0000313" key="2">
    <source>
        <dbReference type="EMBL" id="PHJ38849.1"/>
    </source>
</evidence>
<dbReference type="AlphaFoldDB" id="A0A2C6MC99"/>